<dbReference type="InterPro" id="IPR053714">
    <property type="entry name" value="Iso_Racemase_Enz_sf"/>
</dbReference>
<gene>
    <name evidence="2" type="ORF">C0099_01670</name>
</gene>
<dbReference type="EMBL" id="CP025682">
    <property type="protein sequence ID" value="AUN93756.1"/>
    <property type="molecule type" value="Genomic_DNA"/>
</dbReference>
<dbReference type="Pfam" id="PF01177">
    <property type="entry name" value="Asp_Glu_race"/>
    <property type="match status" value="1"/>
</dbReference>
<organism evidence="2 3">
    <name type="scientific">Pseudazoarcus pumilus</name>
    <dbReference type="NCBI Taxonomy" id="2067960"/>
    <lineage>
        <taxon>Bacteria</taxon>
        <taxon>Pseudomonadati</taxon>
        <taxon>Pseudomonadota</taxon>
        <taxon>Betaproteobacteria</taxon>
        <taxon>Rhodocyclales</taxon>
        <taxon>Zoogloeaceae</taxon>
        <taxon>Pseudazoarcus</taxon>
    </lineage>
</organism>
<dbReference type="RefSeq" id="WP_102245830.1">
    <property type="nucleotide sequence ID" value="NZ_CP025682.1"/>
</dbReference>
<dbReference type="InterPro" id="IPR052186">
    <property type="entry name" value="Hydantoin_racemase-like"/>
</dbReference>
<sequence>MRILIVNSNTTEAVTAGLLDAARRLCPPGVEVVATTAPCGVAAIERPEHLPQAALGTLRGFEANATGADAGIVACFSDPGLAEVRAAMPFPVVGLAEAACLVAAEGGRRFAVVLLGHAMRDVLCGLIEEYGCADRLAAIECLSVGVLEFGRNPDTHMGELHEAVRRCVDAGAEVVVLGGAVTAGLGEALSKISPVPVLDGLECALRMAIRRAGA</sequence>
<dbReference type="Gene3D" id="3.40.50.12500">
    <property type="match status" value="1"/>
</dbReference>
<proteinExistence type="inferred from homology"/>
<protein>
    <submittedName>
        <fullName evidence="2">Asp/Glu/hydantoin racemase</fullName>
    </submittedName>
</protein>
<name>A0A2I6S3B9_9RHOO</name>
<dbReference type="PANTHER" id="PTHR28047">
    <property type="entry name" value="PROTEIN DCG1"/>
    <property type="match status" value="1"/>
</dbReference>
<accession>A0A2I6S3B9</accession>
<evidence type="ECO:0000256" key="1">
    <source>
        <dbReference type="ARBA" id="ARBA00038414"/>
    </source>
</evidence>
<reference evidence="2 3" key="1">
    <citation type="submission" date="2018-01" db="EMBL/GenBank/DDBJ databases">
        <authorList>
            <person name="Fu G.-Y."/>
        </authorList>
    </citation>
    <scope>NUCLEOTIDE SEQUENCE [LARGE SCALE GENOMIC DNA]</scope>
    <source>
        <strain evidence="2 3">SY39</strain>
    </source>
</reference>
<evidence type="ECO:0000313" key="3">
    <source>
        <dbReference type="Proteomes" id="UP000242205"/>
    </source>
</evidence>
<evidence type="ECO:0000313" key="2">
    <source>
        <dbReference type="EMBL" id="AUN93756.1"/>
    </source>
</evidence>
<dbReference type="AlphaFoldDB" id="A0A2I6S3B9"/>
<dbReference type="GO" id="GO:0047661">
    <property type="term" value="F:amino-acid racemase activity"/>
    <property type="evidence" value="ECO:0007669"/>
    <property type="project" value="InterPro"/>
</dbReference>
<keyword evidence="3" id="KW-1185">Reference proteome</keyword>
<dbReference type="Proteomes" id="UP000242205">
    <property type="component" value="Chromosome"/>
</dbReference>
<dbReference type="OrthoDB" id="9791723at2"/>
<dbReference type="InterPro" id="IPR015942">
    <property type="entry name" value="Asp/Glu/hydantoin_racemase"/>
</dbReference>
<dbReference type="PANTHER" id="PTHR28047:SF5">
    <property type="entry name" value="PROTEIN DCG1"/>
    <property type="match status" value="1"/>
</dbReference>
<dbReference type="KEGG" id="atw:C0099_01670"/>
<comment type="similarity">
    <text evidence="1">Belongs to the HyuE racemase family.</text>
</comment>